<dbReference type="Proteomes" id="UP000207598">
    <property type="component" value="Unassembled WGS sequence"/>
</dbReference>
<keyword evidence="1" id="KW-1133">Transmembrane helix</keyword>
<evidence type="ECO:0000313" key="3">
    <source>
        <dbReference type="EMBL" id="SMX33308.1"/>
    </source>
</evidence>
<dbReference type="EMBL" id="FXYF01000001">
    <property type="protein sequence ID" value="SMX33308.1"/>
    <property type="molecule type" value="Genomic_DNA"/>
</dbReference>
<proteinExistence type="predicted"/>
<evidence type="ECO:0000256" key="1">
    <source>
        <dbReference type="SAM" id="Phobius"/>
    </source>
</evidence>
<keyword evidence="1" id="KW-0812">Transmembrane</keyword>
<sequence>MFRKIALALGLLLAAPAAIAAPVGIDGFDPVITLGFNPQPEPPPFAFVLDQQVNPFDVVAQVSGISPTPFQPAGTPGVSPQPFLLSLGVSEGLLVPPDPIRPVSNMFEVLLRTGGETLTLSFTLFFPDGTPMRSTVASQSADPLSLDAVFNLENAGIAGSPDAVAVRMQVLRNGAPLALAAVPLPAPALLLLAALGLLGLLRRRS</sequence>
<evidence type="ECO:0000256" key="2">
    <source>
        <dbReference type="SAM" id="SignalP"/>
    </source>
</evidence>
<feature type="signal peptide" evidence="2">
    <location>
        <begin position="1"/>
        <end position="20"/>
    </location>
</feature>
<name>A0A238JRJ6_9RHOB</name>
<keyword evidence="1" id="KW-0472">Membrane</keyword>
<evidence type="ECO:0000313" key="4">
    <source>
        <dbReference type="Proteomes" id="UP000207598"/>
    </source>
</evidence>
<dbReference type="AlphaFoldDB" id="A0A238JRJ6"/>
<feature type="transmembrane region" description="Helical" evidence="1">
    <location>
        <begin position="177"/>
        <end position="201"/>
    </location>
</feature>
<dbReference type="RefSeq" id="WP_094019309.1">
    <property type="nucleotide sequence ID" value="NZ_FXYF01000001.1"/>
</dbReference>
<evidence type="ECO:0008006" key="5">
    <source>
        <dbReference type="Google" id="ProtNLM"/>
    </source>
</evidence>
<accession>A0A238JRJ6</accession>
<gene>
    <name evidence="3" type="ORF">MAA8898_00439</name>
</gene>
<protein>
    <recommendedName>
        <fullName evidence="5">PEP-CTERM protein-sorting domain-containing protein</fullName>
    </recommendedName>
</protein>
<keyword evidence="4" id="KW-1185">Reference proteome</keyword>
<reference evidence="3 4" key="1">
    <citation type="submission" date="2017-05" db="EMBL/GenBank/DDBJ databases">
        <authorList>
            <person name="Song R."/>
            <person name="Chenine A.L."/>
            <person name="Ruprecht R.M."/>
        </authorList>
    </citation>
    <scope>NUCLEOTIDE SEQUENCE [LARGE SCALE GENOMIC DNA]</scope>
    <source>
        <strain evidence="3 4">CECT 8898</strain>
    </source>
</reference>
<keyword evidence="2" id="KW-0732">Signal</keyword>
<feature type="chain" id="PRO_5013303012" description="PEP-CTERM protein-sorting domain-containing protein" evidence="2">
    <location>
        <begin position="21"/>
        <end position="205"/>
    </location>
</feature>
<organism evidence="3 4">
    <name type="scientific">Maliponia aquimaris</name>
    <dbReference type="NCBI Taxonomy" id="1673631"/>
    <lineage>
        <taxon>Bacteria</taxon>
        <taxon>Pseudomonadati</taxon>
        <taxon>Pseudomonadota</taxon>
        <taxon>Alphaproteobacteria</taxon>
        <taxon>Rhodobacterales</taxon>
        <taxon>Paracoccaceae</taxon>
        <taxon>Maliponia</taxon>
    </lineage>
</organism>